<feature type="region of interest" description="Disordered" evidence="2">
    <location>
        <begin position="303"/>
        <end position="370"/>
    </location>
</feature>
<keyword evidence="3" id="KW-0472">Membrane</keyword>
<reference evidence="4" key="1">
    <citation type="submission" date="2017-01" db="EMBL/GenBank/DDBJ databases">
        <authorList>
            <person name="Mah S.A."/>
            <person name="Swanson W.J."/>
            <person name="Moy G.W."/>
            <person name="Vacquier V.D."/>
        </authorList>
    </citation>
    <scope>NUCLEOTIDE SEQUENCE</scope>
    <source>
        <strain evidence="4">YL</strain>
    </source>
</reference>
<feature type="transmembrane region" description="Helical" evidence="3">
    <location>
        <begin position="40"/>
        <end position="67"/>
    </location>
</feature>
<feature type="region of interest" description="Disordered" evidence="2">
    <location>
        <begin position="390"/>
        <end position="410"/>
    </location>
</feature>
<dbReference type="EMBL" id="KY476317">
    <property type="protein sequence ID" value="ARA68389.1"/>
    <property type="molecule type" value="mRNA"/>
</dbReference>
<gene>
    <name evidence="4" type="primary">tipE</name>
</gene>
<keyword evidence="3" id="KW-0812">Transmembrane</keyword>
<dbReference type="GO" id="GO:0005886">
    <property type="term" value="C:plasma membrane"/>
    <property type="evidence" value="ECO:0007669"/>
    <property type="project" value="TreeGrafter"/>
</dbReference>
<feature type="transmembrane region" description="Helical" evidence="3">
    <location>
        <begin position="232"/>
        <end position="260"/>
    </location>
</feature>
<evidence type="ECO:0000313" key="4">
    <source>
        <dbReference type="EMBL" id="ARA68389.1"/>
    </source>
</evidence>
<sequence length="459" mass="50271">MDDDGPAAADDAAAAIEQQLEKQQREEAEKKRLEELRERVLFYLTTFFILLGIVSLFVFLFLVPFLIEPAITTILMEFDETPTTCVTAHSEIREGASNCSLPGGWASCREGCTREIYECAQIFVNYTVPGDRARDLNARHQRSLLVRGYRPIEPEPASRWTYSLARIYPNVKGCGYPPHLNCTEFRVRYFEVGASYPCYYSRVEPWVVITELDLAKSTRQLVYSMGFPIPCFVYSMVFPIPCFVVSVVYVALAYFCVYAGRHRKPKVKRRVVRRMVGGGGVTGSGVGTGSAAGYGCGGGGSSASRAKSGSEATPLTNNSSAAAAPTSPIGTGTPGSEQLYRRRGDRIDINDDDDDDASETYYGDQLRSTSGVDDSIADYVNALRLSEHTLRQSDSNEPSRGEWSDENDDCEASVCDSSIERSVKTVATSASQFPTNSTGNLTKTMTTCILTPPGPTAEV</sequence>
<dbReference type="Pfam" id="PF16972">
    <property type="entry name" value="TipE"/>
    <property type="match status" value="2"/>
</dbReference>
<dbReference type="PANTHER" id="PTHR12335:SF6">
    <property type="entry name" value="PROTEIN TIPE"/>
    <property type="match status" value="1"/>
</dbReference>
<keyword evidence="3" id="KW-1133">Transmembrane helix</keyword>
<name>A0A1V0CJZ5_RHOPD</name>
<evidence type="ECO:0000256" key="3">
    <source>
        <dbReference type="SAM" id="Phobius"/>
    </source>
</evidence>
<evidence type="ECO:0000256" key="1">
    <source>
        <dbReference type="SAM" id="Coils"/>
    </source>
</evidence>
<accession>A0A1V0CJZ5</accession>
<keyword evidence="1" id="KW-0175">Coiled coil</keyword>
<dbReference type="GO" id="GO:0002028">
    <property type="term" value="P:regulation of sodium ion transport"/>
    <property type="evidence" value="ECO:0007669"/>
    <property type="project" value="TreeGrafter"/>
</dbReference>
<dbReference type="GO" id="GO:0017080">
    <property type="term" value="F:sodium channel regulator activity"/>
    <property type="evidence" value="ECO:0007669"/>
    <property type="project" value="TreeGrafter"/>
</dbReference>
<evidence type="ECO:0000256" key="2">
    <source>
        <dbReference type="SAM" id="MobiDB-lite"/>
    </source>
</evidence>
<organism evidence="4">
    <name type="scientific">Rhopalosiphum padi</name>
    <name type="common">Bird cherry-oat aphid</name>
    <name type="synonym">Aphis padi</name>
    <dbReference type="NCBI Taxonomy" id="40932"/>
    <lineage>
        <taxon>Eukaryota</taxon>
        <taxon>Metazoa</taxon>
        <taxon>Ecdysozoa</taxon>
        <taxon>Arthropoda</taxon>
        <taxon>Hexapoda</taxon>
        <taxon>Insecta</taxon>
        <taxon>Pterygota</taxon>
        <taxon>Neoptera</taxon>
        <taxon>Paraneoptera</taxon>
        <taxon>Hemiptera</taxon>
        <taxon>Sternorrhyncha</taxon>
        <taxon>Aphidomorpha</taxon>
        <taxon>Aphidoidea</taxon>
        <taxon>Aphididae</taxon>
        <taxon>Aphidini</taxon>
        <taxon>Rhopalosiphum</taxon>
    </lineage>
</organism>
<dbReference type="InterPro" id="IPR031578">
    <property type="entry name" value="TipE"/>
</dbReference>
<feature type="compositionally biased region" description="Low complexity" evidence="2">
    <location>
        <begin position="303"/>
        <end position="336"/>
    </location>
</feature>
<feature type="coiled-coil region" evidence="1">
    <location>
        <begin position="9"/>
        <end position="39"/>
    </location>
</feature>
<dbReference type="PANTHER" id="PTHR12335">
    <property type="entry name" value="TIPE PROTEIN TEMPERATURE-INDUCED PARALYTIC E"/>
    <property type="match status" value="1"/>
</dbReference>
<protein>
    <submittedName>
        <fullName evidence="4">TipE</fullName>
    </submittedName>
</protein>
<feature type="compositionally biased region" description="Basic and acidic residues" evidence="2">
    <location>
        <begin position="339"/>
        <end position="349"/>
    </location>
</feature>
<proteinExistence type="evidence at transcript level"/>
<dbReference type="AlphaFoldDB" id="A0A1V0CJZ5"/>